<feature type="domain" description="M23ase beta-sheet core" evidence="3">
    <location>
        <begin position="672"/>
        <end position="769"/>
    </location>
</feature>
<dbReference type="SUPFAM" id="SSF53955">
    <property type="entry name" value="Lysozyme-like"/>
    <property type="match status" value="1"/>
</dbReference>
<dbReference type="InterPro" id="IPR023346">
    <property type="entry name" value="Lysozyme-like_dom_sf"/>
</dbReference>
<name>A0ABD7X900_PEDPE</name>
<gene>
    <name evidence="4" type="ORF">PWB86_09745</name>
</gene>
<feature type="region of interest" description="Disordered" evidence="1">
    <location>
        <begin position="307"/>
        <end position="328"/>
    </location>
</feature>
<evidence type="ECO:0000256" key="1">
    <source>
        <dbReference type="SAM" id="MobiDB-lite"/>
    </source>
</evidence>
<evidence type="ECO:0000259" key="3">
    <source>
        <dbReference type="Pfam" id="PF01551"/>
    </source>
</evidence>
<dbReference type="CDD" id="cd12797">
    <property type="entry name" value="M23_peptidase"/>
    <property type="match status" value="1"/>
</dbReference>
<dbReference type="Pfam" id="PF01551">
    <property type="entry name" value="Peptidase_M23"/>
    <property type="match status" value="1"/>
</dbReference>
<dbReference type="InterPro" id="IPR011055">
    <property type="entry name" value="Dup_hybrid_motif"/>
</dbReference>
<dbReference type="InterPro" id="IPR016047">
    <property type="entry name" value="M23ase_b-sheet_dom"/>
</dbReference>
<evidence type="ECO:0000313" key="4">
    <source>
        <dbReference type="EMBL" id="WEA58282.1"/>
    </source>
</evidence>
<dbReference type="EMBL" id="CP118742">
    <property type="protein sequence ID" value="WEA58282.1"/>
    <property type="molecule type" value="Genomic_DNA"/>
</dbReference>
<evidence type="ECO:0000259" key="2">
    <source>
        <dbReference type="Pfam" id="PF01464"/>
    </source>
</evidence>
<keyword evidence="4" id="KW-0614">Plasmid</keyword>
<dbReference type="PANTHER" id="PTHR21666:SF270">
    <property type="entry name" value="MUREIN HYDROLASE ACTIVATOR ENVC"/>
    <property type="match status" value="1"/>
</dbReference>
<dbReference type="Pfam" id="PF01464">
    <property type="entry name" value="SLT"/>
    <property type="match status" value="1"/>
</dbReference>
<dbReference type="InterPro" id="IPR050570">
    <property type="entry name" value="Cell_wall_metabolism_enzyme"/>
</dbReference>
<reference evidence="4 5" key="1">
    <citation type="submission" date="2023-02" db="EMBL/GenBank/DDBJ databases">
        <title>Comparative genomics and fermentation flavor characterization of five lactic acid bacteria reveal flavor biosynthesis metabolic pathways in fermented muskmelon puree.</title>
        <authorList>
            <person name="Yuan L."/>
            <person name="Li M."/>
            <person name="Xu X."/>
            <person name="Lao F."/>
            <person name="Wu J."/>
        </authorList>
    </citation>
    <scope>NUCLEOTIDE SEQUENCE [LARGE SCALE GENOMIC DNA]</scope>
    <source>
        <strain evidence="4 5">Ca-4</strain>
        <plasmid evidence="4 5">unnamed3</plasmid>
    </source>
</reference>
<dbReference type="Proteomes" id="UP001214131">
    <property type="component" value="Plasmid unnamed3"/>
</dbReference>
<dbReference type="PANTHER" id="PTHR21666">
    <property type="entry name" value="PEPTIDASE-RELATED"/>
    <property type="match status" value="1"/>
</dbReference>
<geneLocation type="plasmid" evidence="4 5">
    <name>unnamed3</name>
</geneLocation>
<dbReference type="RefSeq" id="WP_275000729.1">
    <property type="nucleotide sequence ID" value="NZ_CP118742.1"/>
</dbReference>
<sequence length="1064" mass="115085">MRPLRSLGGFIGRTFGKTFTKMWNSAKKTLSSIGRDFSSMGKSLSRAVNRYFGGKNGGIAKSIASTISAINSVLKPVISLIAGVFSKAFSLAMTVIRGAMDLIKNVFNRSIGGFVQIFKGFIEIFGGIFQTIGGVIKGFTTGDWSSAWKGLQKVMTGVWDTMEGAVKASWGVIKGVLDTIGDAIGSVTKTVGNLWDKATGWIGGGKKKGHALGGEIQKDHDALVGEEGPEYAYNKRTGKARILGEHGPEVTRVFAGEHILTAGQTKGLSKQHIKYLPSYANGTEDKYMFGTQSIAKLKQGKNMFVNEKSKDKRSKQSQTLSLNVDKKSQRKFAKSLKDSANKVNKFQKDNKKALTKNDKDTEKLMDKTTKKIEDSYKDMSKNLTKRMGDLKKDLKSSWNGIYKDTKSEMDSIYKYATSRESDLKRNISNANDSIYKTWKKDWSNVSKAFDNEFAKLKGYARNGINGSIDSLNGGIGNINGLIGKFGGNSSILPKISHYATGTDGKIQQDEMALVNDALGSNYKEIVVLPSGKMVMPEERNAVMPLMKGSAVINGNQVANLKNSGRLVAHASGTMDADQVDKIVKAKLKSPQDSWNTDFQNKVTNGIGTKLQTSLTTNNKGSTNKAGVPWYKALWNVISETMGNAAGGPWLHSPGAGWTHTDGFGSSRGGGRVHDGNDFSSGQGAVIHAMHGGRVIYAGGPPAGWGPIGYNIITKGSDGQYVIYQEFGHANNARVSVGDNVKTGQAIATLGHSGLGTGPHVHVGASKNHPHHNGGYTTSGWEDITKMHGTDDGSGTSQTKTAEDKRLEALVKNELGKKAISYISKNWGSEVTGGSYKGGYSVDMIKKAAKAMHVNPSAGELATIKSVIQHESGGSSSVVNNWDPNAKAGHPSKGLLQFIQSTFNAYAMKGHNNILNAYDQLLAMFNDSNWRRDVHTGGWGPTGHRRYANGGFIDHHQLAEVGELNKAEMVLPLTNKNRAYQLMDQAVRYMGDGNSCGNGNNNNGADSSDLLEEVKQLHNDMSSLLQLLTQVVKDKPTGYNVHDVSKDLNELKKLKTRNQSVMMGR</sequence>
<accession>A0ABD7X900</accession>
<dbReference type="SUPFAM" id="SSF51261">
    <property type="entry name" value="Duplicated hybrid motif"/>
    <property type="match status" value="1"/>
</dbReference>
<dbReference type="AlphaFoldDB" id="A0ABD7X900"/>
<dbReference type="InterPro" id="IPR008258">
    <property type="entry name" value="Transglycosylase_SLT_dom_1"/>
</dbReference>
<dbReference type="Gene3D" id="1.10.530.10">
    <property type="match status" value="1"/>
</dbReference>
<proteinExistence type="predicted"/>
<dbReference type="CDD" id="cd13402">
    <property type="entry name" value="LT_TF-like"/>
    <property type="match status" value="1"/>
</dbReference>
<dbReference type="Gene3D" id="2.70.70.10">
    <property type="entry name" value="Glucose Permease (Domain IIA)"/>
    <property type="match status" value="1"/>
</dbReference>
<evidence type="ECO:0000313" key="5">
    <source>
        <dbReference type="Proteomes" id="UP001214131"/>
    </source>
</evidence>
<organism evidence="4 5">
    <name type="scientific">Pediococcus pentosaceus</name>
    <dbReference type="NCBI Taxonomy" id="1255"/>
    <lineage>
        <taxon>Bacteria</taxon>
        <taxon>Bacillati</taxon>
        <taxon>Bacillota</taxon>
        <taxon>Bacilli</taxon>
        <taxon>Lactobacillales</taxon>
        <taxon>Lactobacillaceae</taxon>
        <taxon>Pediococcus</taxon>
    </lineage>
</organism>
<feature type="domain" description="Transglycosylase SLT" evidence="2">
    <location>
        <begin position="859"/>
        <end position="918"/>
    </location>
</feature>
<protein>
    <submittedName>
        <fullName evidence="4">Peptidoglycan DD-metalloendopeptidase family protein</fullName>
    </submittedName>
</protein>